<dbReference type="InterPro" id="IPR009057">
    <property type="entry name" value="Homeodomain-like_sf"/>
</dbReference>
<evidence type="ECO:0000259" key="4">
    <source>
        <dbReference type="PROSITE" id="PS01124"/>
    </source>
</evidence>
<dbReference type="InterPro" id="IPR050204">
    <property type="entry name" value="AraC_XylS_family_regulators"/>
</dbReference>
<evidence type="ECO:0000313" key="5">
    <source>
        <dbReference type="EMBL" id="MBA8808436.1"/>
    </source>
</evidence>
<proteinExistence type="predicted"/>
<dbReference type="InterPro" id="IPR018060">
    <property type="entry name" value="HTH_AraC"/>
</dbReference>
<dbReference type="RefSeq" id="WP_246402537.1">
    <property type="nucleotide sequence ID" value="NZ_BAAATF010000003.1"/>
</dbReference>
<accession>A0A7W3PE65</accession>
<dbReference type="Proteomes" id="UP000540568">
    <property type="component" value="Unassembled WGS sequence"/>
</dbReference>
<dbReference type="Pfam" id="PF12833">
    <property type="entry name" value="HTH_18"/>
    <property type="match status" value="1"/>
</dbReference>
<dbReference type="AlphaFoldDB" id="A0A7W3PE65"/>
<dbReference type="GO" id="GO:0043565">
    <property type="term" value="F:sequence-specific DNA binding"/>
    <property type="evidence" value="ECO:0007669"/>
    <property type="project" value="InterPro"/>
</dbReference>
<evidence type="ECO:0000256" key="1">
    <source>
        <dbReference type="ARBA" id="ARBA00023015"/>
    </source>
</evidence>
<keyword evidence="3" id="KW-0804">Transcription</keyword>
<evidence type="ECO:0000256" key="2">
    <source>
        <dbReference type="ARBA" id="ARBA00023125"/>
    </source>
</evidence>
<name>A0A7W3PE65_9MICO</name>
<evidence type="ECO:0000256" key="3">
    <source>
        <dbReference type="ARBA" id="ARBA00023163"/>
    </source>
</evidence>
<dbReference type="SMART" id="SM00342">
    <property type="entry name" value="HTH_ARAC"/>
    <property type="match status" value="1"/>
</dbReference>
<evidence type="ECO:0000313" key="6">
    <source>
        <dbReference type="Proteomes" id="UP000540568"/>
    </source>
</evidence>
<dbReference type="GO" id="GO:0003700">
    <property type="term" value="F:DNA-binding transcription factor activity"/>
    <property type="evidence" value="ECO:0007669"/>
    <property type="project" value="InterPro"/>
</dbReference>
<keyword evidence="2 5" id="KW-0238">DNA-binding</keyword>
<dbReference type="PANTHER" id="PTHR46796">
    <property type="entry name" value="HTH-TYPE TRANSCRIPTIONAL ACTIVATOR RHAS-RELATED"/>
    <property type="match status" value="1"/>
</dbReference>
<dbReference type="PANTHER" id="PTHR46796:SF12">
    <property type="entry name" value="HTH-TYPE DNA-BINDING TRANSCRIPTIONAL ACTIVATOR EUTR"/>
    <property type="match status" value="1"/>
</dbReference>
<feature type="domain" description="HTH araC/xylS-type" evidence="4">
    <location>
        <begin position="214"/>
        <end position="315"/>
    </location>
</feature>
<dbReference type="Gene3D" id="1.10.10.60">
    <property type="entry name" value="Homeodomain-like"/>
    <property type="match status" value="1"/>
</dbReference>
<dbReference type="EMBL" id="JACGWV010000001">
    <property type="protein sequence ID" value="MBA8808436.1"/>
    <property type="molecule type" value="Genomic_DNA"/>
</dbReference>
<dbReference type="SUPFAM" id="SSF46689">
    <property type="entry name" value="Homeodomain-like"/>
    <property type="match status" value="1"/>
</dbReference>
<protein>
    <submittedName>
        <fullName evidence="5">AraC-like DNA-binding protein</fullName>
    </submittedName>
</protein>
<comment type="caution">
    <text evidence="5">The sequence shown here is derived from an EMBL/GenBank/DDBJ whole genome shotgun (WGS) entry which is preliminary data.</text>
</comment>
<reference evidence="5 6" key="1">
    <citation type="submission" date="2020-07" db="EMBL/GenBank/DDBJ databases">
        <title>Sequencing the genomes of 1000 actinobacteria strains.</title>
        <authorList>
            <person name="Klenk H.-P."/>
        </authorList>
    </citation>
    <scope>NUCLEOTIDE SEQUENCE [LARGE SCALE GENOMIC DNA]</scope>
    <source>
        <strain evidence="5 6">DSM 44121</strain>
    </source>
</reference>
<keyword evidence="6" id="KW-1185">Reference proteome</keyword>
<dbReference type="PROSITE" id="PS01124">
    <property type="entry name" value="HTH_ARAC_FAMILY_2"/>
    <property type="match status" value="1"/>
</dbReference>
<organism evidence="5 6">
    <name type="scientific">Promicromonospora sukumoe</name>
    <dbReference type="NCBI Taxonomy" id="88382"/>
    <lineage>
        <taxon>Bacteria</taxon>
        <taxon>Bacillati</taxon>
        <taxon>Actinomycetota</taxon>
        <taxon>Actinomycetes</taxon>
        <taxon>Micrococcales</taxon>
        <taxon>Promicromonosporaceae</taxon>
        <taxon>Promicromonospora</taxon>
    </lineage>
</organism>
<sequence length="315" mass="34609">MGNGVTTAVLHAHDPTAMEQLIDGLFPGVALRPLPMFRDFVLRTAVMPDLSWVDHTIDWAGQGQLASPEQVLAFTLNGAGRLEHAGHELPLAGGVLFDDASPVSIRWDHLDVEGFSVDRAYVRSVASSLAGRPQPSHLFTAGGPIDAAHDRLWQDTARFVSRTMRDHSETLSGPILQRSLLHHLALTLLHTFPNVVLSDLPDLDVRRAVPAVVRRAVAYIDDHAHEPVTVDDVANAVGLSTRGLQVAFRRHLDTTPSMLLRRARLDGAHRDLLRADPHATTVAAVARRWGFIHLGHFATAYRGAYDERPTETLLR</sequence>
<keyword evidence="1" id="KW-0805">Transcription regulation</keyword>
<gene>
    <name evidence="5" type="ORF">FHX71_002378</name>
</gene>